<dbReference type="PANTHER" id="PTHR43024:SF1">
    <property type="entry name" value="UDP-N-ACETYLMURAMOYL-TRIPEPTIDE--D-ALANYL-D-ALANINE LIGASE"/>
    <property type="match status" value="1"/>
</dbReference>
<dbReference type="PANTHER" id="PTHR43024">
    <property type="entry name" value="UDP-N-ACETYLMURAMOYL-TRIPEPTIDE--D-ALANYL-D-ALANINE LIGASE"/>
    <property type="match status" value="1"/>
</dbReference>
<dbReference type="KEGG" id="dsf:UWK_01734"/>
<dbReference type="InterPro" id="IPR019079">
    <property type="entry name" value="Capsule_synth_CapA"/>
</dbReference>
<evidence type="ECO:0000313" key="7">
    <source>
        <dbReference type="Proteomes" id="UP000011721"/>
    </source>
</evidence>
<dbReference type="InterPro" id="IPR036615">
    <property type="entry name" value="Mur_ligase_C_dom_sf"/>
</dbReference>
<keyword evidence="3" id="KW-0067">ATP-binding</keyword>
<dbReference type="Proteomes" id="UP000011721">
    <property type="component" value="Chromosome"/>
</dbReference>
<dbReference type="HOGENOM" id="CLU_325640_0_0_7"/>
<dbReference type="Pfam" id="PF02875">
    <property type="entry name" value="Mur_ligase_C"/>
    <property type="match status" value="1"/>
</dbReference>
<keyword evidence="1" id="KW-0436">Ligase</keyword>
<feature type="domain" description="Capsule synthesis protein CapA" evidence="5">
    <location>
        <begin position="530"/>
        <end position="790"/>
    </location>
</feature>
<proteinExistence type="predicted"/>
<keyword evidence="7" id="KW-1185">Reference proteome</keyword>
<dbReference type="OrthoDB" id="5405713at2"/>
<feature type="region of interest" description="Disordered" evidence="4">
    <location>
        <begin position="495"/>
        <end position="515"/>
    </location>
</feature>
<keyword evidence="2" id="KW-0547">Nucleotide-binding</keyword>
<gene>
    <name evidence="6" type="ordered locus">UWK_01734</name>
</gene>
<dbReference type="Pfam" id="PF08245">
    <property type="entry name" value="Mur_ligase_M"/>
    <property type="match status" value="1"/>
</dbReference>
<sequence length="885" mass="98930">MRPDTDATKSVLWSAQELQSIMGGQWVGQVPEDLHVTGVNYYAGQVEPGDVVITTEPKTWRSSAYKNTNEIIQTFFDNKHAAVVVAGQLPANYRSDNPVLLVKNTREALDALGEAARNRIRGTVVAITGSAGKSTTKEITRFLLCQQGTTKGSRKNYNHGPGVPLMLAETPPDMRFGVYEFSVDLPNVTEKKASIIRPDIAMITNIHSDHLQFYGTLEKLTDQKCLLFKSLQPEGIVVLNHDATLFDRQLTNAKAANVKNIITFGTHEDADMKIIDYSLHSESSDVRVIFHKQEISFHVNQPGTHSIMNCLGALAAVHAAGGDWIKAAEDIKKAPVLSRHNEKYTVELASGDITLIDDTFSANPASVEAGLAVLGLKKPRKGGRRIAIMGEIKELGDTSAQLHAALAPHVIDAQVNVLFTVGRDLEGLWDALPKTMEGEHSEDPEHIAKAVVKEMHGSDILWVKGSRRSTANLEMILSAIKKTGKNIRKKSLVMNEAQEKRSQSQYKQQQKKRTPPFRTINELHTPSAFEVVFVGDTAFGENYQAQYESYGEENILKARGYDAPLAKVRNMLEEADLVVANLETPLTDLKVSPFAGQKSWVHWGDIKQTPRHLLANNISTVGLANNHMFDFGEEGFYQTLHSLEEAGITYFGGGATIDEAGEAFIAQSQIDGKVFTLAMISMYAGPSRKKDSFKMYASEKDRGLNPISFKRVRNEIKRVRKEYANTFVVLFPHWGPNYKWRSDRQARLAERMLKEGADLILGHGAHMIQEIEKHDNQWLIYSIGNFMFNSKGRYGKLDAPPYSAIAKLRVDTLSGAFHKSLHLYPIVTDNRKTDYQTRFVTEREFKEVVALLSCRYSDSVRFSNDVKCDKEESNEETRFYIKLPL</sequence>
<dbReference type="InterPro" id="IPR051046">
    <property type="entry name" value="MurCDEF_CellWall_CoF430Synth"/>
</dbReference>
<dbReference type="SUPFAM" id="SSF53623">
    <property type="entry name" value="MurD-like peptide ligases, catalytic domain"/>
    <property type="match status" value="1"/>
</dbReference>
<evidence type="ECO:0000259" key="5">
    <source>
        <dbReference type="SMART" id="SM00854"/>
    </source>
</evidence>
<organism evidence="6 7">
    <name type="scientific">Desulfocapsa sulfexigens (strain DSM 10523 / SB164P1)</name>
    <dbReference type="NCBI Taxonomy" id="1167006"/>
    <lineage>
        <taxon>Bacteria</taxon>
        <taxon>Pseudomonadati</taxon>
        <taxon>Thermodesulfobacteriota</taxon>
        <taxon>Desulfobulbia</taxon>
        <taxon>Desulfobulbales</taxon>
        <taxon>Desulfocapsaceae</taxon>
        <taxon>Desulfocapsa</taxon>
    </lineage>
</organism>
<dbReference type="Gene3D" id="3.60.21.10">
    <property type="match status" value="1"/>
</dbReference>
<evidence type="ECO:0000256" key="2">
    <source>
        <dbReference type="ARBA" id="ARBA00022741"/>
    </source>
</evidence>
<evidence type="ECO:0000256" key="1">
    <source>
        <dbReference type="ARBA" id="ARBA00022598"/>
    </source>
</evidence>
<name>M1P9F5_DESSD</name>
<accession>M1P9F5</accession>
<dbReference type="AlphaFoldDB" id="M1P9F5"/>
<dbReference type="InterPro" id="IPR004101">
    <property type="entry name" value="Mur_ligase_C"/>
</dbReference>
<dbReference type="Pfam" id="PF09587">
    <property type="entry name" value="PGA_cap"/>
    <property type="match status" value="1"/>
</dbReference>
<dbReference type="GO" id="GO:0005524">
    <property type="term" value="F:ATP binding"/>
    <property type="evidence" value="ECO:0007669"/>
    <property type="project" value="UniProtKB-KW"/>
</dbReference>
<dbReference type="CDD" id="cd07381">
    <property type="entry name" value="MPP_CapA"/>
    <property type="match status" value="1"/>
</dbReference>
<dbReference type="Gene3D" id="3.90.190.20">
    <property type="entry name" value="Mur ligase, C-terminal domain"/>
    <property type="match status" value="1"/>
</dbReference>
<dbReference type="InterPro" id="IPR013221">
    <property type="entry name" value="Mur_ligase_cen"/>
</dbReference>
<dbReference type="Gene3D" id="3.40.1190.10">
    <property type="entry name" value="Mur-like, catalytic domain"/>
    <property type="match status" value="1"/>
</dbReference>
<evidence type="ECO:0000256" key="4">
    <source>
        <dbReference type="SAM" id="MobiDB-lite"/>
    </source>
</evidence>
<dbReference type="STRING" id="1167006.UWK_01734"/>
<dbReference type="eggNOG" id="COG0770">
    <property type="taxonomic scope" value="Bacteria"/>
</dbReference>
<dbReference type="InterPro" id="IPR036565">
    <property type="entry name" value="Mur-like_cat_sf"/>
</dbReference>
<dbReference type="InterPro" id="IPR029052">
    <property type="entry name" value="Metallo-depent_PP-like"/>
</dbReference>
<dbReference type="SUPFAM" id="SSF56300">
    <property type="entry name" value="Metallo-dependent phosphatases"/>
    <property type="match status" value="1"/>
</dbReference>
<protein>
    <submittedName>
        <fullName evidence="6">UDP-N-acetylmuramyl pentapeptide synthase</fullName>
    </submittedName>
</protein>
<evidence type="ECO:0000313" key="6">
    <source>
        <dbReference type="EMBL" id="AGF78292.1"/>
    </source>
</evidence>
<evidence type="ECO:0000256" key="3">
    <source>
        <dbReference type="ARBA" id="ARBA00022840"/>
    </source>
</evidence>
<dbReference type="SUPFAM" id="SSF53244">
    <property type="entry name" value="MurD-like peptide ligases, peptide-binding domain"/>
    <property type="match status" value="1"/>
</dbReference>
<dbReference type="EMBL" id="CP003985">
    <property type="protein sequence ID" value="AGF78292.1"/>
    <property type="molecule type" value="Genomic_DNA"/>
</dbReference>
<dbReference type="SMART" id="SM00854">
    <property type="entry name" value="PGA_cap"/>
    <property type="match status" value="1"/>
</dbReference>
<dbReference type="GO" id="GO:0016881">
    <property type="term" value="F:acid-amino acid ligase activity"/>
    <property type="evidence" value="ECO:0007669"/>
    <property type="project" value="InterPro"/>
</dbReference>
<reference evidence="7" key="1">
    <citation type="journal article" date="2013" name="Stand. Genomic Sci.">
        <title>Complete genome sequence of Desulfocapsa sulfexigens, a marine deltaproteobacterium specialized in disproportionating inorganic sulfur compounds.</title>
        <authorList>
            <person name="Finster K.W."/>
            <person name="Kjeldsen K.U."/>
            <person name="Kube M."/>
            <person name="Reinhardt R."/>
            <person name="Mussmann M."/>
            <person name="Amann R."/>
            <person name="Schreiber L."/>
        </authorList>
    </citation>
    <scope>NUCLEOTIDE SEQUENCE [LARGE SCALE GENOMIC DNA]</scope>
    <source>
        <strain evidence="7">DSM 10523 / SB164P1</strain>
    </source>
</reference>
<dbReference type="eggNOG" id="COG2843">
    <property type="taxonomic scope" value="Bacteria"/>
</dbReference>